<dbReference type="PIRSF" id="PIRSF000429">
    <property type="entry name" value="Ac-CoA_Ac_transf"/>
    <property type="match status" value="1"/>
</dbReference>
<dbReference type="Proteomes" id="UP001596119">
    <property type="component" value="Unassembled WGS sequence"/>
</dbReference>
<keyword evidence="8" id="KW-1185">Reference proteome</keyword>
<dbReference type="GO" id="GO:0016746">
    <property type="term" value="F:acyltransferase activity"/>
    <property type="evidence" value="ECO:0007669"/>
    <property type="project" value="UniProtKB-KW"/>
</dbReference>
<name>A0ABW1I488_9PSEU</name>
<evidence type="ECO:0000256" key="2">
    <source>
        <dbReference type="ARBA" id="ARBA00022679"/>
    </source>
</evidence>
<evidence type="ECO:0000256" key="3">
    <source>
        <dbReference type="ARBA" id="ARBA00023315"/>
    </source>
</evidence>
<reference evidence="8" key="1">
    <citation type="journal article" date="2019" name="Int. J. Syst. Evol. Microbiol.">
        <title>The Global Catalogue of Microorganisms (GCM) 10K type strain sequencing project: providing services to taxonomists for standard genome sequencing and annotation.</title>
        <authorList>
            <consortium name="The Broad Institute Genomics Platform"/>
            <consortium name="The Broad Institute Genome Sequencing Center for Infectious Disease"/>
            <person name="Wu L."/>
            <person name="Ma J."/>
        </authorList>
    </citation>
    <scope>NUCLEOTIDE SEQUENCE [LARGE SCALE GENOMIC DNA]</scope>
    <source>
        <strain evidence="8">CGMCC 4.7397</strain>
    </source>
</reference>
<dbReference type="EC" id="2.3.1.-" evidence="7"/>
<dbReference type="Pfam" id="PF02803">
    <property type="entry name" value="Thiolase_C"/>
    <property type="match status" value="1"/>
</dbReference>
<evidence type="ECO:0000313" key="8">
    <source>
        <dbReference type="Proteomes" id="UP001596119"/>
    </source>
</evidence>
<accession>A0ABW1I488</accession>
<dbReference type="PANTHER" id="PTHR43365:SF1">
    <property type="entry name" value="ACETYL-COA C-ACYLTRANSFERASE"/>
    <property type="match status" value="1"/>
</dbReference>
<dbReference type="CDD" id="cd00751">
    <property type="entry name" value="thiolase"/>
    <property type="match status" value="1"/>
</dbReference>
<dbReference type="InterPro" id="IPR020616">
    <property type="entry name" value="Thiolase_N"/>
</dbReference>
<dbReference type="InterPro" id="IPR020617">
    <property type="entry name" value="Thiolase_C"/>
</dbReference>
<feature type="domain" description="Thiolase N-terminal" evidence="5">
    <location>
        <begin position="5"/>
        <end position="260"/>
    </location>
</feature>
<evidence type="ECO:0000259" key="6">
    <source>
        <dbReference type="Pfam" id="PF02803"/>
    </source>
</evidence>
<keyword evidence="2 4" id="KW-0808">Transferase</keyword>
<evidence type="ECO:0000259" key="5">
    <source>
        <dbReference type="Pfam" id="PF00108"/>
    </source>
</evidence>
<organism evidence="7 8">
    <name type="scientific">Pseudonocardia lutea</name>
    <dbReference type="NCBI Taxonomy" id="2172015"/>
    <lineage>
        <taxon>Bacteria</taxon>
        <taxon>Bacillati</taxon>
        <taxon>Actinomycetota</taxon>
        <taxon>Actinomycetes</taxon>
        <taxon>Pseudonocardiales</taxon>
        <taxon>Pseudonocardiaceae</taxon>
        <taxon>Pseudonocardia</taxon>
    </lineage>
</organism>
<comment type="similarity">
    <text evidence="1 4">Belongs to the thiolase-like superfamily. Thiolase family.</text>
</comment>
<feature type="domain" description="Thiolase C-terminal" evidence="6">
    <location>
        <begin position="270"/>
        <end position="391"/>
    </location>
</feature>
<dbReference type="RefSeq" id="WP_379564356.1">
    <property type="nucleotide sequence ID" value="NZ_JBHSQK010000007.1"/>
</dbReference>
<sequence length="392" mass="41470">MNRDVVVVDAVRTAIGRGHPEKGVFRDLHPHDLLGATYRAVFDRTGLDPAQVDEVLAGCVQQIGVQGANVARNAWLHAGLPVEVPASTVDTQCGASQQAVNLAASLIGSGARDIVLAAGVEHMGRLPFAAGVRVQEEYGDAVTPEIIDRYGLVKAQNLVGQGPSAERIAARWKLSRGELEDWAVRSHRLADAATRAGAFDREIVPVEAGGALVRTDQGIRPQTTRESLGALRPVFADDGVLTAGTSSQTSDGAAAVLLMGADTARELGLRPRARIRDHLVQGDDPLMMLTAPIPLTRRMLGRNGLTIDDLDVVEINEAFASVVGAWLHELGPEPERVNPRGGAIALGHPLGASGARLITTLVHELEDLDRQLGFLTMCCAGGLATGTVLERL</sequence>
<evidence type="ECO:0000313" key="7">
    <source>
        <dbReference type="EMBL" id="MFC5947471.1"/>
    </source>
</evidence>
<proteinExistence type="inferred from homology"/>
<dbReference type="Gene3D" id="3.40.47.10">
    <property type="match status" value="2"/>
</dbReference>
<dbReference type="InterPro" id="IPR016039">
    <property type="entry name" value="Thiolase-like"/>
</dbReference>
<dbReference type="InterPro" id="IPR002155">
    <property type="entry name" value="Thiolase"/>
</dbReference>
<evidence type="ECO:0000256" key="4">
    <source>
        <dbReference type="RuleBase" id="RU003557"/>
    </source>
</evidence>
<gene>
    <name evidence="7" type="ORF">ACFQH9_04180</name>
</gene>
<dbReference type="SUPFAM" id="SSF53901">
    <property type="entry name" value="Thiolase-like"/>
    <property type="match status" value="2"/>
</dbReference>
<dbReference type="PANTHER" id="PTHR43365">
    <property type="entry name" value="BLR7806 PROTEIN"/>
    <property type="match status" value="1"/>
</dbReference>
<dbReference type="Pfam" id="PF00108">
    <property type="entry name" value="Thiolase_N"/>
    <property type="match status" value="1"/>
</dbReference>
<dbReference type="EMBL" id="JBHSQK010000007">
    <property type="protein sequence ID" value="MFC5947471.1"/>
    <property type="molecule type" value="Genomic_DNA"/>
</dbReference>
<comment type="caution">
    <text evidence="7">The sequence shown here is derived from an EMBL/GenBank/DDBJ whole genome shotgun (WGS) entry which is preliminary data.</text>
</comment>
<dbReference type="PROSITE" id="PS00737">
    <property type="entry name" value="THIOLASE_2"/>
    <property type="match status" value="1"/>
</dbReference>
<keyword evidence="3 4" id="KW-0012">Acyltransferase</keyword>
<dbReference type="NCBIfam" id="TIGR01930">
    <property type="entry name" value="AcCoA-C-Actrans"/>
    <property type="match status" value="1"/>
</dbReference>
<protein>
    <submittedName>
        <fullName evidence="7">Thiolase family protein</fullName>
        <ecNumber evidence="7">2.3.1.-</ecNumber>
    </submittedName>
</protein>
<dbReference type="InterPro" id="IPR020613">
    <property type="entry name" value="Thiolase_CS"/>
</dbReference>
<evidence type="ECO:0000256" key="1">
    <source>
        <dbReference type="ARBA" id="ARBA00010982"/>
    </source>
</evidence>